<dbReference type="STRING" id="32264.T1JS05"/>
<feature type="transmembrane region" description="Helical" evidence="6">
    <location>
        <begin position="55"/>
        <end position="79"/>
    </location>
</feature>
<evidence type="ECO:0000313" key="7">
    <source>
        <dbReference type="EnsemblMetazoa" id="tetur01g08800.1"/>
    </source>
</evidence>
<dbReference type="EMBL" id="CAEY01000458">
    <property type="status" value="NOT_ANNOTATED_CDS"/>
    <property type="molecule type" value="Genomic_DNA"/>
</dbReference>
<accession>T1JS05</accession>
<comment type="similarity">
    <text evidence="5">Belongs to the ZIP transporter (TC 2.A.5) family. KE4/Catsup subfamily.</text>
</comment>
<dbReference type="InterPro" id="IPR003689">
    <property type="entry name" value="ZIP"/>
</dbReference>
<evidence type="ECO:0000256" key="2">
    <source>
        <dbReference type="ARBA" id="ARBA00022692"/>
    </source>
</evidence>
<comment type="subcellular location">
    <subcellularLocation>
        <location evidence="1">Membrane</location>
        <topology evidence="1">Multi-pass membrane protein</topology>
    </subcellularLocation>
</comment>
<feature type="transmembrane region" description="Helical" evidence="6">
    <location>
        <begin position="317"/>
        <end position="341"/>
    </location>
</feature>
<evidence type="ECO:0000256" key="4">
    <source>
        <dbReference type="ARBA" id="ARBA00023136"/>
    </source>
</evidence>
<keyword evidence="3 6" id="KW-1133">Transmembrane helix</keyword>
<evidence type="ECO:0000256" key="6">
    <source>
        <dbReference type="SAM" id="Phobius"/>
    </source>
</evidence>
<dbReference type="GO" id="GO:0016020">
    <property type="term" value="C:membrane"/>
    <property type="evidence" value="ECO:0007669"/>
    <property type="project" value="UniProtKB-SubCell"/>
</dbReference>
<dbReference type="AlphaFoldDB" id="T1JS05"/>
<dbReference type="eggNOG" id="KOG2694">
    <property type="taxonomic scope" value="Eukaryota"/>
</dbReference>
<organism evidence="7 8">
    <name type="scientific">Tetranychus urticae</name>
    <name type="common">Two-spotted spider mite</name>
    <dbReference type="NCBI Taxonomy" id="32264"/>
    <lineage>
        <taxon>Eukaryota</taxon>
        <taxon>Metazoa</taxon>
        <taxon>Ecdysozoa</taxon>
        <taxon>Arthropoda</taxon>
        <taxon>Chelicerata</taxon>
        <taxon>Arachnida</taxon>
        <taxon>Acari</taxon>
        <taxon>Acariformes</taxon>
        <taxon>Trombidiformes</taxon>
        <taxon>Prostigmata</taxon>
        <taxon>Eleutherengona</taxon>
        <taxon>Raphignathae</taxon>
        <taxon>Tetranychoidea</taxon>
        <taxon>Tetranychidae</taxon>
        <taxon>Tetranychus</taxon>
    </lineage>
</organism>
<sequence length="342" mass="37350">MFHHCHQCDCYSNHEDDQHHPIHLVHQQSFTEHSRSIFLENVSTSTLDPSSVNTIWWLSLSAAATVGLVGVIPIFFISHIPHGNQGSNGKLRLMLSFSVGGLLGDVFLHLLPEAWTYVHKAGSSIETHTTLGLWVVSGISTFLAIEMIFVLTSTESENDDKSEKIVQKSTSQVFTNSSKNKDKDKLTGYLSVFANGVDNFTHGLAIAASFSAGLQIGILTTIAILIHEVPHEFGDFAILMNSGFSRWKAIQAQIITAAVAMLGALVALLAETNASEVGQRTQWILPYSAGCFLYIAMSNILPDIMKEDNPKESVKQLICITIGVLIMGLVNQIGNISLISFL</sequence>
<dbReference type="GO" id="GO:0005385">
    <property type="term" value="F:zinc ion transmembrane transporter activity"/>
    <property type="evidence" value="ECO:0007669"/>
    <property type="project" value="TreeGrafter"/>
</dbReference>
<protein>
    <submittedName>
        <fullName evidence="7">Uncharacterized protein</fullName>
    </submittedName>
</protein>
<evidence type="ECO:0000256" key="5">
    <source>
        <dbReference type="ARBA" id="ARBA00038485"/>
    </source>
</evidence>
<keyword evidence="2 6" id="KW-0812">Transmembrane</keyword>
<reference evidence="7" key="2">
    <citation type="submission" date="2015-06" db="UniProtKB">
        <authorList>
            <consortium name="EnsemblMetazoa"/>
        </authorList>
    </citation>
    <scope>IDENTIFICATION</scope>
</reference>
<dbReference type="Proteomes" id="UP000015104">
    <property type="component" value="Unassembled WGS sequence"/>
</dbReference>
<dbReference type="Pfam" id="PF02535">
    <property type="entry name" value="Zip"/>
    <property type="match status" value="1"/>
</dbReference>
<dbReference type="EnsemblMetazoa" id="tetur01g08800.1">
    <property type="protein sequence ID" value="tetur01g08800.1"/>
    <property type="gene ID" value="tetur01g08800"/>
</dbReference>
<evidence type="ECO:0000313" key="8">
    <source>
        <dbReference type="Proteomes" id="UP000015104"/>
    </source>
</evidence>
<feature type="transmembrane region" description="Helical" evidence="6">
    <location>
        <begin position="282"/>
        <end position="305"/>
    </location>
</feature>
<dbReference type="GO" id="GO:0006882">
    <property type="term" value="P:intracellular zinc ion homeostasis"/>
    <property type="evidence" value="ECO:0007669"/>
    <property type="project" value="TreeGrafter"/>
</dbReference>
<reference evidence="8" key="1">
    <citation type="submission" date="2011-08" db="EMBL/GenBank/DDBJ databases">
        <authorList>
            <person name="Rombauts S."/>
        </authorList>
    </citation>
    <scope>NUCLEOTIDE SEQUENCE</scope>
    <source>
        <strain evidence="8">London</strain>
    </source>
</reference>
<evidence type="ECO:0000256" key="3">
    <source>
        <dbReference type="ARBA" id="ARBA00022989"/>
    </source>
</evidence>
<dbReference type="PANTHER" id="PTHR16950:SF16">
    <property type="entry name" value="ZINC TRANSPORTER ZIP13"/>
    <property type="match status" value="1"/>
</dbReference>
<feature type="transmembrane region" description="Helical" evidence="6">
    <location>
        <begin position="249"/>
        <end position="270"/>
    </location>
</feature>
<proteinExistence type="inferred from homology"/>
<feature type="transmembrane region" description="Helical" evidence="6">
    <location>
        <begin position="131"/>
        <end position="151"/>
    </location>
</feature>
<dbReference type="PANTHER" id="PTHR16950">
    <property type="entry name" value="ZINC TRANSPORTER SLC39A7 HISTIDINE-RICH MEMBRANE PROTEIN KE4"/>
    <property type="match status" value="1"/>
</dbReference>
<feature type="transmembrane region" description="Helical" evidence="6">
    <location>
        <begin position="91"/>
        <end position="111"/>
    </location>
</feature>
<keyword evidence="4 6" id="KW-0472">Membrane</keyword>
<name>T1JS05_TETUR</name>
<evidence type="ECO:0000256" key="1">
    <source>
        <dbReference type="ARBA" id="ARBA00004141"/>
    </source>
</evidence>
<keyword evidence="8" id="KW-1185">Reference proteome</keyword>
<dbReference type="HOGENOM" id="CLU_015114_0_1_1"/>